<protein>
    <submittedName>
        <fullName evidence="1">Uncharacterized protein</fullName>
    </submittedName>
</protein>
<proteinExistence type="predicted"/>
<reference evidence="1" key="1">
    <citation type="journal article" date="2019" name="bioRxiv">
        <title>The Genome of the Zebra Mussel, Dreissena polymorpha: A Resource for Invasive Species Research.</title>
        <authorList>
            <person name="McCartney M.A."/>
            <person name="Auch B."/>
            <person name="Kono T."/>
            <person name="Mallez S."/>
            <person name="Zhang Y."/>
            <person name="Obille A."/>
            <person name="Becker A."/>
            <person name="Abrahante J.E."/>
            <person name="Garbe J."/>
            <person name="Badalamenti J.P."/>
            <person name="Herman A."/>
            <person name="Mangelson H."/>
            <person name="Liachko I."/>
            <person name="Sullivan S."/>
            <person name="Sone E.D."/>
            <person name="Koren S."/>
            <person name="Silverstein K.A.T."/>
            <person name="Beckman K.B."/>
            <person name="Gohl D.M."/>
        </authorList>
    </citation>
    <scope>NUCLEOTIDE SEQUENCE</scope>
    <source>
        <strain evidence="1">Duluth1</strain>
        <tissue evidence="1">Whole animal</tissue>
    </source>
</reference>
<evidence type="ECO:0000313" key="2">
    <source>
        <dbReference type="Proteomes" id="UP000828390"/>
    </source>
</evidence>
<organism evidence="1 2">
    <name type="scientific">Dreissena polymorpha</name>
    <name type="common">Zebra mussel</name>
    <name type="synonym">Mytilus polymorpha</name>
    <dbReference type="NCBI Taxonomy" id="45954"/>
    <lineage>
        <taxon>Eukaryota</taxon>
        <taxon>Metazoa</taxon>
        <taxon>Spiralia</taxon>
        <taxon>Lophotrochozoa</taxon>
        <taxon>Mollusca</taxon>
        <taxon>Bivalvia</taxon>
        <taxon>Autobranchia</taxon>
        <taxon>Heteroconchia</taxon>
        <taxon>Euheterodonta</taxon>
        <taxon>Imparidentia</taxon>
        <taxon>Neoheterodontei</taxon>
        <taxon>Myida</taxon>
        <taxon>Dreissenoidea</taxon>
        <taxon>Dreissenidae</taxon>
        <taxon>Dreissena</taxon>
    </lineage>
</organism>
<gene>
    <name evidence="1" type="ORF">DPMN_085719</name>
</gene>
<keyword evidence="2" id="KW-1185">Reference proteome</keyword>
<accession>A0A9D4BJN6</accession>
<dbReference type="EMBL" id="JAIWYP010000016">
    <property type="protein sequence ID" value="KAH3698200.1"/>
    <property type="molecule type" value="Genomic_DNA"/>
</dbReference>
<dbReference type="AlphaFoldDB" id="A0A9D4BJN6"/>
<reference evidence="1" key="2">
    <citation type="submission" date="2020-11" db="EMBL/GenBank/DDBJ databases">
        <authorList>
            <person name="McCartney M.A."/>
            <person name="Auch B."/>
            <person name="Kono T."/>
            <person name="Mallez S."/>
            <person name="Becker A."/>
            <person name="Gohl D.M."/>
            <person name="Silverstein K.A.T."/>
            <person name="Koren S."/>
            <person name="Bechman K.B."/>
            <person name="Herman A."/>
            <person name="Abrahante J.E."/>
            <person name="Garbe J."/>
        </authorList>
    </citation>
    <scope>NUCLEOTIDE SEQUENCE</scope>
    <source>
        <strain evidence="1">Duluth1</strain>
        <tissue evidence="1">Whole animal</tissue>
    </source>
</reference>
<evidence type="ECO:0000313" key="1">
    <source>
        <dbReference type="EMBL" id="KAH3698200.1"/>
    </source>
</evidence>
<name>A0A9D4BJN6_DREPO</name>
<dbReference type="Proteomes" id="UP000828390">
    <property type="component" value="Unassembled WGS sequence"/>
</dbReference>
<comment type="caution">
    <text evidence="1">The sequence shown here is derived from an EMBL/GenBank/DDBJ whole genome shotgun (WGS) entry which is preliminary data.</text>
</comment>
<sequence length="87" mass="9627">MTECSQQLSRCHLVIFIFLQDIEVSPVHFYEFFSGVLESGRVPTIGGLSGPLYLPHGATGGRACKTLCLDAMLEWISSGEDQETIYE</sequence>